<name>A0ABS7FG12_9NEIS</name>
<dbReference type="GeneID" id="89685775"/>
<accession>A0ABS7FG12</accession>
<evidence type="ECO:0000313" key="1">
    <source>
        <dbReference type="EMBL" id="MBW8289010.1"/>
    </source>
</evidence>
<evidence type="ECO:0000313" key="2">
    <source>
        <dbReference type="Proteomes" id="UP000711178"/>
    </source>
</evidence>
<gene>
    <name evidence="1" type="ORF">KIF53_15360</name>
</gene>
<proteinExistence type="predicted"/>
<organism evidence="1 2">
    <name type="scientific">Chromobacterium subtsugae</name>
    <dbReference type="NCBI Taxonomy" id="251747"/>
    <lineage>
        <taxon>Bacteria</taxon>
        <taxon>Pseudomonadati</taxon>
        <taxon>Pseudomonadota</taxon>
        <taxon>Betaproteobacteria</taxon>
        <taxon>Neisseriales</taxon>
        <taxon>Chromobacteriaceae</taxon>
        <taxon>Chromobacterium</taxon>
    </lineage>
</organism>
<sequence>MTIIHLLAAGYDPVARRPTQSRQVWEGKGLPSAVKDDEINGTSILAGDQRIRIMHPGFVPAPNDNLLHEGATWNVSNVQATYDRGVAVSFRLLIRK</sequence>
<evidence type="ECO:0008006" key="3">
    <source>
        <dbReference type="Google" id="ProtNLM"/>
    </source>
</evidence>
<dbReference type="EMBL" id="JAHDTB010000014">
    <property type="protein sequence ID" value="MBW8289010.1"/>
    <property type="molecule type" value="Genomic_DNA"/>
</dbReference>
<keyword evidence="2" id="KW-1185">Reference proteome</keyword>
<dbReference type="Proteomes" id="UP000711178">
    <property type="component" value="Unassembled WGS sequence"/>
</dbReference>
<reference evidence="1 2" key="1">
    <citation type="submission" date="2021-05" db="EMBL/GenBank/DDBJ databases">
        <title>Draft Whole Genome Sequencing Of Biosensor Chromobacterium violaceum Strain CV026 Reveals A Regulatory RNA In Chromobacterium violaceum Phenotype Regulatory Network.</title>
        <authorList>
            <person name="Hong K.W."/>
            <person name="Chan K.G."/>
            <person name="Chang C.-Y."/>
        </authorList>
    </citation>
    <scope>NUCLEOTIDE SEQUENCE [LARGE SCALE GENOMIC DNA]</scope>
    <source>
        <strain evidence="1 2">ATCC 31532</strain>
    </source>
</reference>
<protein>
    <recommendedName>
        <fullName evidence="3">Head-to-tail stopper</fullName>
    </recommendedName>
</protein>
<dbReference type="RefSeq" id="WP_146008309.1">
    <property type="nucleotide sequence ID" value="NZ_CP142381.1"/>
</dbReference>
<comment type="caution">
    <text evidence="1">The sequence shown here is derived from an EMBL/GenBank/DDBJ whole genome shotgun (WGS) entry which is preliminary data.</text>
</comment>